<organism evidence="1">
    <name type="scientific">Lepeophtheirus salmonis</name>
    <name type="common">Salmon louse</name>
    <name type="synonym">Caligus salmonis</name>
    <dbReference type="NCBI Taxonomy" id="72036"/>
    <lineage>
        <taxon>Eukaryota</taxon>
        <taxon>Metazoa</taxon>
        <taxon>Ecdysozoa</taxon>
        <taxon>Arthropoda</taxon>
        <taxon>Crustacea</taxon>
        <taxon>Multicrustacea</taxon>
        <taxon>Hexanauplia</taxon>
        <taxon>Copepoda</taxon>
        <taxon>Siphonostomatoida</taxon>
        <taxon>Caligidae</taxon>
        <taxon>Lepeophtheirus</taxon>
    </lineage>
</organism>
<accession>A0A0K2UJ62</accession>
<dbReference type="EMBL" id="HACA01020907">
    <property type="protein sequence ID" value="CDW38268.1"/>
    <property type="molecule type" value="Transcribed_RNA"/>
</dbReference>
<proteinExistence type="predicted"/>
<dbReference type="AlphaFoldDB" id="A0A0K2UJ62"/>
<name>A0A0K2UJ62_LEPSM</name>
<evidence type="ECO:0000313" key="1">
    <source>
        <dbReference type="EMBL" id="CDW38268.1"/>
    </source>
</evidence>
<sequence>MTSNIKRMAQETMVTPQQILSKELRNVNDDVPANLPTIETIRRNIRKVRERNDLPPNPLNRQDS</sequence>
<reference evidence="1" key="1">
    <citation type="submission" date="2014-05" db="EMBL/GenBank/DDBJ databases">
        <authorList>
            <person name="Chronopoulou M."/>
        </authorList>
    </citation>
    <scope>NUCLEOTIDE SEQUENCE</scope>
    <source>
        <tissue evidence="1">Whole organism</tissue>
    </source>
</reference>
<protein>
    <submittedName>
        <fullName evidence="1">Putative LOC100575364 [Acyrthosiphon pisum]</fullName>
    </submittedName>
</protein>